<protein>
    <submittedName>
        <fullName evidence="2">Uncharacterized protein</fullName>
    </submittedName>
</protein>
<name>G2YB90_BOTF4</name>
<dbReference type="HOGENOM" id="CLU_2359459_0_0_1"/>
<organism evidence="2 3">
    <name type="scientific">Botryotinia fuckeliana (strain T4)</name>
    <name type="common">Noble rot fungus</name>
    <name type="synonym">Botrytis cinerea</name>
    <dbReference type="NCBI Taxonomy" id="999810"/>
    <lineage>
        <taxon>Eukaryota</taxon>
        <taxon>Fungi</taxon>
        <taxon>Dikarya</taxon>
        <taxon>Ascomycota</taxon>
        <taxon>Pezizomycotina</taxon>
        <taxon>Leotiomycetes</taxon>
        <taxon>Helotiales</taxon>
        <taxon>Sclerotiniaceae</taxon>
        <taxon>Botrytis</taxon>
    </lineage>
</organism>
<evidence type="ECO:0000256" key="1">
    <source>
        <dbReference type="SAM" id="MobiDB-lite"/>
    </source>
</evidence>
<evidence type="ECO:0000313" key="2">
    <source>
        <dbReference type="EMBL" id="CCD34481.1"/>
    </source>
</evidence>
<feature type="region of interest" description="Disordered" evidence="1">
    <location>
        <begin position="35"/>
        <end position="62"/>
    </location>
</feature>
<feature type="compositionally biased region" description="Basic and acidic residues" evidence="1">
    <location>
        <begin position="35"/>
        <end position="51"/>
    </location>
</feature>
<reference evidence="3" key="1">
    <citation type="journal article" date="2011" name="PLoS Genet.">
        <title>Genomic analysis of the necrotrophic fungal pathogens Sclerotinia sclerotiorum and Botrytis cinerea.</title>
        <authorList>
            <person name="Amselem J."/>
            <person name="Cuomo C.A."/>
            <person name="van Kan J.A."/>
            <person name="Viaud M."/>
            <person name="Benito E.P."/>
            <person name="Couloux A."/>
            <person name="Coutinho P.M."/>
            <person name="de Vries R.P."/>
            <person name="Dyer P.S."/>
            <person name="Fillinger S."/>
            <person name="Fournier E."/>
            <person name="Gout L."/>
            <person name="Hahn M."/>
            <person name="Kohn L."/>
            <person name="Lapalu N."/>
            <person name="Plummer K.M."/>
            <person name="Pradier J.M."/>
            <person name="Quevillon E."/>
            <person name="Sharon A."/>
            <person name="Simon A."/>
            <person name="ten Have A."/>
            <person name="Tudzynski B."/>
            <person name="Tudzynski P."/>
            <person name="Wincker P."/>
            <person name="Andrew M."/>
            <person name="Anthouard V."/>
            <person name="Beever R.E."/>
            <person name="Beffa R."/>
            <person name="Benoit I."/>
            <person name="Bouzid O."/>
            <person name="Brault B."/>
            <person name="Chen Z."/>
            <person name="Choquer M."/>
            <person name="Collemare J."/>
            <person name="Cotton P."/>
            <person name="Danchin E.G."/>
            <person name="Da Silva C."/>
            <person name="Gautier A."/>
            <person name="Giraud C."/>
            <person name="Giraud T."/>
            <person name="Gonzalez C."/>
            <person name="Grossetete S."/>
            <person name="Guldener U."/>
            <person name="Henrissat B."/>
            <person name="Howlett B.J."/>
            <person name="Kodira C."/>
            <person name="Kretschmer M."/>
            <person name="Lappartient A."/>
            <person name="Leroch M."/>
            <person name="Levis C."/>
            <person name="Mauceli E."/>
            <person name="Neuveglise C."/>
            <person name="Oeser B."/>
            <person name="Pearson M."/>
            <person name="Poulain J."/>
            <person name="Poussereau N."/>
            <person name="Quesneville H."/>
            <person name="Rascle C."/>
            <person name="Schumacher J."/>
            <person name="Segurens B."/>
            <person name="Sexton A."/>
            <person name="Silva E."/>
            <person name="Sirven C."/>
            <person name="Soanes D.M."/>
            <person name="Talbot N.J."/>
            <person name="Templeton M."/>
            <person name="Yandava C."/>
            <person name="Yarden O."/>
            <person name="Zeng Q."/>
            <person name="Rollins J.A."/>
            <person name="Lebrun M.H."/>
            <person name="Dickman M."/>
        </authorList>
    </citation>
    <scope>NUCLEOTIDE SEQUENCE [LARGE SCALE GENOMIC DNA]</scope>
    <source>
        <strain evidence="3">T4</strain>
    </source>
</reference>
<dbReference type="Proteomes" id="UP000008177">
    <property type="component" value="Unplaced contigs"/>
</dbReference>
<gene>
    <name evidence="2" type="ORF">BofuT4_uP102760.1</name>
</gene>
<dbReference type="EMBL" id="FQ790310">
    <property type="protein sequence ID" value="CCD34481.1"/>
    <property type="molecule type" value="Genomic_DNA"/>
</dbReference>
<dbReference type="PROSITE" id="PS51257">
    <property type="entry name" value="PROKAR_LIPOPROTEIN"/>
    <property type="match status" value="1"/>
</dbReference>
<accession>G2YB90</accession>
<dbReference type="AlphaFoldDB" id="G2YB90"/>
<dbReference type="InParanoid" id="G2YB90"/>
<sequence length="96" mass="10815">MLRLYIGICIELYATIVSTSACWLVSGRGCVEKLSDKRNSRDGEGREEDISSRYSIPPRRNGDNRLKEYGGHFALSIPQTTALFTSFSPPYPRNDI</sequence>
<proteinExistence type="predicted"/>
<evidence type="ECO:0000313" key="3">
    <source>
        <dbReference type="Proteomes" id="UP000008177"/>
    </source>
</evidence>